<dbReference type="GO" id="GO:0051539">
    <property type="term" value="F:4 iron, 4 sulfur cluster binding"/>
    <property type="evidence" value="ECO:0007669"/>
    <property type="project" value="TreeGrafter"/>
</dbReference>
<dbReference type="GO" id="GO:0032259">
    <property type="term" value="P:methylation"/>
    <property type="evidence" value="ECO:0007669"/>
    <property type="project" value="UniProtKB-KW"/>
</dbReference>
<evidence type="ECO:0000256" key="4">
    <source>
        <dbReference type="ARBA" id="ARBA00023004"/>
    </source>
</evidence>
<keyword evidence="2" id="KW-0949">S-adenosyl-L-methionine</keyword>
<evidence type="ECO:0000313" key="7">
    <source>
        <dbReference type="EMBL" id="PWF21880.1"/>
    </source>
</evidence>
<dbReference type="SUPFAM" id="SSF102114">
    <property type="entry name" value="Radical SAM enzymes"/>
    <property type="match status" value="1"/>
</dbReference>
<evidence type="ECO:0000256" key="2">
    <source>
        <dbReference type="ARBA" id="ARBA00022691"/>
    </source>
</evidence>
<keyword evidence="5" id="KW-0411">Iron-sulfur</keyword>
<feature type="domain" description="Radical SAM core" evidence="6">
    <location>
        <begin position="65"/>
        <end position="301"/>
    </location>
</feature>
<evidence type="ECO:0000256" key="5">
    <source>
        <dbReference type="ARBA" id="ARBA00023014"/>
    </source>
</evidence>
<dbReference type="GO" id="GO:0006779">
    <property type="term" value="P:porphyrin-containing compound biosynthetic process"/>
    <property type="evidence" value="ECO:0007669"/>
    <property type="project" value="TreeGrafter"/>
</dbReference>
<dbReference type="InterPro" id="IPR058240">
    <property type="entry name" value="rSAM_sf"/>
</dbReference>
<dbReference type="InterPro" id="IPR006638">
    <property type="entry name" value="Elp3/MiaA/NifB-like_rSAM"/>
</dbReference>
<keyword evidence="7" id="KW-0808">Transferase</keyword>
<dbReference type="SFLD" id="SFLDG01082">
    <property type="entry name" value="B12-binding_domain_containing"/>
    <property type="match status" value="1"/>
</dbReference>
<evidence type="ECO:0000313" key="8">
    <source>
        <dbReference type="Proteomes" id="UP000245212"/>
    </source>
</evidence>
<keyword evidence="4" id="KW-0408">Iron</keyword>
<dbReference type="AlphaFoldDB" id="A0A2V1JWY1"/>
<dbReference type="InterPro" id="IPR034505">
    <property type="entry name" value="Coproporphyrinogen-III_oxidase"/>
</dbReference>
<dbReference type="GO" id="GO:0005737">
    <property type="term" value="C:cytoplasm"/>
    <property type="evidence" value="ECO:0007669"/>
    <property type="project" value="TreeGrafter"/>
</dbReference>
<dbReference type="Pfam" id="PF04055">
    <property type="entry name" value="Radical_SAM"/>
    <property type="match status" value="1"/>
</dbReference>
<dbReference type="InterPro" id="IPR026332">
    <property type="entry name" value="HutW"/>
</dbReference>
<sequence>MQACACRRSRVMSRMDEKLAVYFARTGDDPLRTAFAMRRAVMPWRRQQAVPAEGMAAAWAQVLDAVPGSHRIAYIHVPFCANHCLFCGFYRNACSQDAMAHYTECLVAEISREAARLPAGSAPVEALYLGGGTPSALSAQQLERILNTARQCLPLTDDCEVTLEARITHFDDDKIDACIAAGVNRISIGVQSFDTQVRRRQGRQSSREEAIHFLERLRTREQLALVIDLLYGLPGQTQDVWQQDLRTTVALAPDGVDLYGLNLIPGTPLQRATANGKFPDMATLEHQSLSYRAGAAFLAAEGWNQLSNSHWQRTPLERNRYNRLIKEGVDCLAYGSGAGGLAGGHSYAIDGDLARYGEAVQAGRKPLAGLSVGDARQPARQRVTAGFEAGRLDLAGLKSLAPESCLQQMQYLTEQWQLAGLLRIEGSRLDLTLAGRFWASNLIFAFDALLSGDAVPAHSSASGGRPQQPREPVFLRQVADKEVVS</sequence>
<proteinExistence type="predicted"/>
<dbReference type="NCBIfam" id="TIGR04107">
    <property type="entry name" value="rSAM_HutW"/>
    <property type="match status" value="1"/>
</dbReference>
<dbReference type="GO" id="GO:0008168">
    <property type="term" value="F:methyltransferase activity"/>
    <property type="evidence" value="ECO:0007669"/>
    <property type="project" value="UniProtKB-KW"/>
</dbReference>
<accession>A0A2V1JWY1</accession>
<dbReference type="GO" id="GO:0046872">
    <property type="term" value="F:metal ion binding"/>
    <property type="evidence" value="ECO:0007669"/>
    <property type="project" value="UniProtKB-KW"/>
</dbReference>
<dbReference type="SMART" id="SM00729">
    <property type="entry name" value="Elp3"/>
    <property type="match status" value="1"/>
</dbReference>
<dbReference type="InterPro" id="IPR013785">
    <property type="entry name" value="Aldolase_TIM"/>
</dbReference>
<dbReference type="EMBL" id="QETA01000006">
    <property type="protein sequence ID" value="PWF21880.1"/>
    <property type="molecule type" value="Genomic_DNA"/>
</dbReference>
<protein>
    <submittedName>
        <fullName evidence="7">Heme anaerobic degradation radical SAM methyltransferase ChuW/HutW</fullName>
    </submittedName>
</protein>
<organism evidence="7 8">
    <name type="scientific">Corticimicrobacter populi</name>
    <dbReference type="NCBI Taxonomy" id="2175229"/>
    <lineage>
        <taxon>Bacteria</taxon>
        <taxon>Pseudomonadati</taxon>
        <taxon>Pseudomonadota</taxon>
        <taxon>Betaproteobacteria</taxon>
        <taxon>Burkholderiales</taxon>
        <taxon>Alcaligenaceae</taxon>
        <taxon>Corticimicrobacter</taxon>
    </lineage>
</organism>
<dbReference type="CDD" id="cd01335">
    <property type="entry name" value="Radical_SAM"/>
    <property type="match status" value="1"/>
</dbReference>
<evidence type="ECO:0000259" key="6">
    <source>
        <dbReference type="PROSITE" id="PS51918"/>
    </source>
</evidence>
<dbReference type="SFLD" id="SFLDF00311">
    <property type="entry name" value="heme_degradation_proteins_(Hut"/>
    <property type="match status" value="1"/>
</dbReference>
<comment type="caution">
    <text evidence="7">The sequence shown here is derived from an EMBL/GenBank/DDBJ whole genome shotgun (WGS) entry which is preliminary data.</text>
</comment>
<keyword evidence="8" id="KW-1185">Reference proteome</keyword>
<name>A0A2V1JWY1_9BURK</name>
<keyword evidence="7" id="KW-0489">Methyltransferase</keyword>
<dbReference type="InterPro" id="IPR007197">
    <property type="entry name" value="rSAM"/>
</dbReference>
<dbReference type="PANTHER" id="PTHR13932">
    <property type="entry name" value="COPROPORPHYRINIGEN III OXIDASE"/>
    <property type="match status" value="1"/>
</dbReference>
<evidence type="ECO:0000256" key="1">
    <source>
        <dbReference type="ARBA" id="ARBA00001966"/>
    </source>
</evidence>
<dbReference type="PANTHER" id="PTHR13932:SF9">
    <property type="entry name" value="COPROPORPHYRINOGEN III OXIDASE"/>
    <property type="match status" value="1"/>
</dbReference>
<comment type="cofactor">
    <cofactor evidence="1">
        <name>[4Fe-4S] cluster</name>
        <dbReference type="ChEBI" id="CHEBI:49883"/>
    </cofactor>
</comment>
<keyword evidence="3" id="KW-0479">Metal-binding</keyword>
<dbReference type="PROSITE" id="PS51918">
    <property type="entry name" value="RADICAL_SAM"/>
    <property type="match status" value="1"/>
</dbReference>
<dbReference type="SFLD" id="SFLDS00029">
    <property type="entry name" value="Radical_SAM"/>
    <property type="match status" value="1"/>
</dbReference>
<dbReference type="Proteomes" id="UP000245212">
    <property type="component" value="Unassembled WGS sequence"/>
</dbReference>
<dbReference type="Gene3D" id="3.20.20.70">
    <property type="entry name" value="Aldolase class I"/>
    <property type="match status" value="1"/>
</dbReference>
<gene>
    <name evidence="7" type="ORF">DD235_13905</name>
</gene>
<evidence type="ECO:0000256" key="3">
    <source>
        <dbReference type="ARBA" id="ARBA00022723"/>
    </source>
</evidence>
<dbReference type="SFLD" id="SFLDG01065">
    <property type="entry name" value="anaerobic_coproporphyrinogen-I"/>
    <property type="match status" value="1"/>
</dbReference>
<reference evidence="8" key="1">
    <citation type="submission" date="2018-05" db="EMBL/GenBank/DDBJ databases">
        <authorList>
            <person name="Li Y."/>
        </authorList>
    </citation>
    <scope>NUCLEOTIDE SEQUENCE [LARGE SCALE GENOMIC DNA]</scope>
    <source>
        <strain evidence="8">3d-2-2</strain>
    </source>
</reference>